<keyword evidence="2" id="KW-1185">Reference proteome</keyword>
<name>A0A0C3D2E5_OIDMZ</name>
<gene>
    <name evidence="1" type="ORF">OIDMADRAFT_33465</name>
</gene>
<protein>
    <submittedName>
        <fullName evidence="1">Uncharacterized protein</fullName>
    </submittedName>
</protein>
<reference evidence="2" key="2">
    <citation type="submission" date="2015-01" db="EMBL/GenBank/DDBJ databases">
        <title>Evolutionary Origins and Diversification of the Mycorrhizal Mutualists.</title>
        <authorList>
            <consortium name="DOE Joint Genome Institute"/>
            <consortium name="Mycorrhizal Genomics Consortium"/>
            <person name="Kohler A."/>
            <person name="Kuo A."/>
            <person name="Nagy L.G."/>
            <person name="Floudas D."/>
            <person name="Copeland A."/>
            <person name="Barry K.W."/>
            <person name="Cichocki N."/>
            <person name="Veneault-Fourrey C."/>
            <person name="LaButti K."/>
            <person name="Lindquist E.A."/>
            <person name="Lipzen A."/>
            <person name="Lundell T."/>
            <person name="Morin E."/>
            <person name="Murat C."/>
            <person name="Riley R."/>
            <person name="Ohm R."/>
            <person name="Sun H."/>
            <person name="Tunlid A."/>
            <person name="Henrissat B."/>
            <person name="Grigoriev I.V."/>
            <person name="Hibbett D.S."/>
            <person name="Martin F."/>
        </authorList>
    </citation>
    <scope>NUCLEOTIDE SEQUENCE [LARGE SCALE GENOMIC DNA]</scope>
    <source>
        <strain evidence="2">Zn</strain>
    </source>
</reference>
<proteinExistence type="predicted"/>
<dbReference type="EMBL" id="KN832885">
    <property type="protein sequence ID" value="KIM96077.1"/>
    <property type="molecule type" value="Genomic_DNA"/>
</dbReference>
<evidence type="ECO:0000313" key="1">
    <source>
        <dbReference type="EMBL" id="KIM96077.1"/>
    </source>
</evidence>
<accession>A0A0C3D2E5</accession>
<evidence type="ECO:0000313" key="2">
    <source>
        <dbReference type="Proteomes" id="UP000054321"/>
    </source>
</evidence>
<dbReference type="Proteomes" id="UP000054321">
    <property type="component" value="Unassembled WGS sequence"/>
</dbReference>
<dbReference type="AlphaFoldDB" id="A0A0C3D2E5"/>
<organism evidence="1 2">
    <name type="scientific">Oidiodendron maius (strain Zn)</name>
    <dbReference type="NCBI Taxonomy" id="913774"/>
    <lineage>
        <taxon>Eukaryota</taxon>
        <taxon>Fungi</taxon>
        <taxon>Dikarya</taxon>
        <taxon>Ascomycota</taxon>
        <taxon>Pezizomycotina</taxon>
        <taxon>Leotiomycetes</taxon>
        <taxon>Leotiomycetes incertae sedis</taxon>
        <taxon>Myxotrichaceae</taxon>
        <taxon>Oidiodendron</taxon>
    </lineage>
</organism>
<reference evidence="1 2" key="1">
    <citation type="submission" date="2014-04" db="EMBL/GenBank/DDBJ databases">
        <authorList>
            <consortium name="DOE Joint Genome Institute"/>
            <person name="Kuo A."/>
            <person name="Martino E."/>
            <person name="Perotto S."/>
            <person name="Kohler A."/>
            <person name="Nagy L.G."/>
            <person name="Floudas D."/>
            <person name="Copeland A."/>
            <person name="Barry K.W."/>
            <person name="Cichocki N."/>
            <person name="Veneault-Fourrey C."/>
            <person name="LaButti K."/>
            <person name="Lindquist E.A."/>
            <person name="Lipzen A."/>
            <person name="Lundell T."/>
            <person name="Morin E."/>
            <person name="Murat C."/>
            <person name="Sun H."/>
            <person name="Tunlid A."/>
            <person name="Henrissat B."/>
            <person name="Grigoriev I.V."/>
            <person name="Hibbett D.S."/>
            <person name="Martin F."/>
            <person name="Nordberg H.P."/>
            <person name="Cantor M.N."/>
            <person name="Hua S.X."/>
        </authorList>
    </citation>
    <scope>NUCLEOTIDE SEQUENCE [LARGE SCALE GENOMIC DNA]</scope>
    <source>
        <strain evidence="1 2">Zn</strain>
    </source>
</reference>
<dbReference type="InParanoid" id="A0A0C3D2E5"/>
<dbReference type="HOGENOM" id="CLU_2278263_0_0_1"/>
<sequence>MDSITQNDCIPCALEIRRAGYEEHALLVGCLKIQLAHIIAEGRETGRREEQGGRWPATVVERKSKRVCEVFGLGIGSYAVRMRPGFGQQRLLDHTRPMSSWC</sequence>